<dbReference type="EMBL" id="JAAALK010000285">
    <property type="protein sequence ID" value="KAG8065806.1"/>
    <property type="molecule type" value="Genomic_DNA"/>
</dbReference>
<gene>
    <name evidence="1" type="ORF">GUJ93_ZPchr0004g38171</name>
</gene>
<evidence type="ECO:0000313" key="1">
    <source>
        <dbReference type="EMBL" id="KAG8065806.1"/>
    </source>
</evidence>
<name>A0A8J5VP95_ZIZPA</name>
<accession>A0A8J5VP95</accession>
<reference evidence="1" key="1">
    <citation type="journal article" date="2021" name="bioRxiv">
        <title>Whole Genome Assembly and Annotation of Northern Wild Rice, Zizania palustris L., Supports a Whole Genome Duplication in the Zizania Genus.</title>
        <authorList>
            <person name="Haas M."/>
            <person name="Kono T."/>
            <person name="Macchietto M."/>
            <person name="Millas R."/>
            <person name="McGilp L."/>
            <person name="Shao M."/>
            <person name="Duquette J."/>
            <person name="Hirsch C.N."/>
            <person name="Kimball J."/>
        </authorList>
    </citation>
    <scope>NUCLEOTIDE SEQUENCE</scope>
    <source>
        <tissue evidence="1">Fresh leaf tissue</tissue>
    </source>
</reference>
<evidence type="ECO:0000313" key="2">
    <source>
        <dbReference type="Proteomes" id="UP000729402"/>
    </source>
</evidence>
<proteinExistence type="predicted"/>
<dbReference type="EMBL" id="JAAALK010000285">
    <property type="protein sequence ID" value="KAG8065805.1"/>
    <property type="molecule type" value="Genomic_DNA"/>
</dbReference>
<dbReference type="Proteomes" id="UP000729402">
    <property type="component" value="Unassembled WGS sequence"/>
</dbReference>
<protein>
    <submittedName>
        <fullName evidence="1">Uncharacterized protein</fullName>
    </submittedName>
</protein>
<comment type="caution">
    <text evidence="1">The sequence shown here is derived from an EMBL/GenBank/DDBJ whole genome shotgun (WGS) entry which is preliminary data.</text>
</comment>
<sequence length="77" mass="9111">MRTALSQWVLMDRVKIQLVTDIGQGTRPRFNFDISSTKFAFRRLVTKASVDENIYEIAREKACIRCYNSPIWSRVRR</sequence>
<organism evidence="1 2">
    <name type="scientific">Zizania palustris</name>
    <name type="common">Northern wild rice</name>
    <dbReference type="NCBI Taxonomy" id="103762"/>
    <lineage>
        <taxon>Eukaryota</taxon>
        <taxon>Viridiplantae</taxon>
        <taxon>Streptophyta</taxon>
        <taxon>Embryophyta</taxon>
        <taxon>Tracheophyta</taxon>
        <taxon>Spermatophyta</taxon>
        <taxon>Magnoliopsida</taxon>
        <taxon>Liliopsida</taxon>
        <taxon>Poales</taxon>
        <taxon>Poaceae</taxon>
        <taxon>BOP clade</taxon>
        <taxon>Oryzoideae</taxon>
        <taxon>Oryzeae</taxon>
        <taxon>Zizaniinae</taxon>
        <taxon>Zizania</taxon>
    </lineage>
</organism>
<dbReference type="AlphaFoldDB" id="A0A8J5VP95"/>
<keyword evidence="2" id="KW-1185">Reference proteome</keyword>
<reference evidence="1" key="2">
    <citation type="submission" date="2021-02" db="EMBL/GenBank/DDBJ databases">
        <authorList>
            <person name="Kimball J.A."/>
            <person name="Haas M.W."/>
            <person name="Macchietto M."/>
            <person name="Kono T."/>
            <person name="Duquette J."/>
            <person name="Shao M."/>
        </authorList>
    </citation>
    <scope>NUCLEOTIDE SEQUENCE</scope>
    <source>
        <tissue evidence="1">Fresh leaf tissue</tissue>
    </source>
</reference>